<feature type="region of interest" description="Disordered" evidence="2">
    <location>
        <begin position="515"/>
        <end position="542"/>
    </location>
</feature>
<feature type="region of interest" description="Disordered" evidence="2">
    <location>
        <begin position="454"/>
        <end position="487"/>
    </location>
</feature>
<sequence length="542" mass="59818">MSRLQFRNPAEERAHLRSEVEAVRLERDALAVEVTALRTQAEELRRERDELSGATAKIATINEERMTLLATHETLIEECNCAKRELAKSQAQVAKVEATWSFQVGEIEELRRLVREASQSRDTAFAKAKEAEACLVEVKKGVQNRAEDVARQRSLALTEAMDARRAAEDRSSKLASELRELQALHQKESDRARRCSEAQSEVDRLQHALAESAVRQREMDAHTRVRAEASERLESEMGAQIREAQRLGTLVEAHADRAEKAAESSTRAEWRIAALEDEVSEARREAVAAETWRQEAVAQVEAVAQELARTKRQASQSGEAARAEAAALAEADALKRDVAGAEAELACLRANSAEIDDMRSAAEAAVHELASFRIQRESLQSELSCASRKAEDAEERCAEVDGARRAFEGEVRVLRAELGARQHEIDAQLLVVHDQCREMQRLRTECDVQGGERLMRRGVPPAPRDGKCERCPRAPAPARRSCTPGSTGLARAGKEVAGASFLPHVLAARQHTPVGRRLYGSPAPGRRHGSETERAPSVLAAC</sequence>
<keyword evidence="1" id="KW-0175">Coiled coil</keyword>
<evidence type="ECO:0000256" key="2">
    <source>
        <dbReference type="SAM" id="MobiDB-lite"/>
    </source>
</evidence>
<name>A0A7S1ALQ2_NOCSC</name>
<proteinExistence type="predicted"/>
<accession>A0A7S1ALQ2</accession>
<reference evidence="3" key="1">
    <citation type="submission" date="2021-01" db="EMBL/GenBank/DDBJ databases">
        <authorList>
            <person name="Corre E."/>
            <person name="Pelletier E."/>
            <person name="Niang G."/>
            <person name="Scheremetjew M."/>
            <person name="Finn R."/>
            <person name="Kale V."/>
            <person name="Holt S."/>
            <person name="Cochrane G."/>
            <person name="Meng A."/>
            <person name="Brown T."/>
            <person name="Cohen L."/>
        </authorList>
    </citation>
    <scope>NUCLEOTIDE SEQUENCE</scope>
</reference>
<protein>
    <submittedName>
        <fullName evidence="3">Uncharacterized protein</fullName>
    </submittedName>
</protein>
<evidence type="ECO:0000313" key="3">
    <source>
        <dbReference type="EMBL" id="CAD8857665.1"/>
    </source>
</evidence>
<feature type="coiled-coil region" evidence="1">
    <location>
        <begin position="258"/>
        <end position="396"/>
    </location>
</feature>
<gene>
    <name evidence="3" type="ORF">NSCI0253_LOCUS32017</name>
</gene>
<dbReference type="EMBL" id="HBFQ01045097">
    <property type="protein sequence ID" value="CAD8857665.1"/>
    <property type="molecule type" value="Transcribed_RNA"/>
</dbReference>
<feature type="coiled-coil region" evidence="1">
    <location>
        <begin position="27"/>
        <end position="99"/>
    </location>
</feature>
<evidence type="ECO:0000256" key="1">
    <source>
        <dbReference type="SAM" id="Coils"/>
    </source>
</evidence>
<dbReference type="AlphaFoldDB" id="A0A7S1ALQ2"/>
<organism evidence="3">
    <name type="scientific">Noctiluca scintillans</name>
    <name type="common">Sea sparkle</name>
    <name type="synonym">Red tide dinoflagellate</name>
    <dbReference type="NCBI Taxonomy" id="2966"/>
    <lineage>
        <taxon>Eukaryota</taxon>
        <taxon>Sar</taxon>
        <taxon>Alveolata</taxon>
        <taxon>Dinophyceae</taxon>
        <taxon>Noctilucales</taxon>
        <taxon>Noctilucaceae</taxon>
        <taxon>Noctiluca</taxon>
    </lineage>
</organism>